<evidence type="ECO:0000256" key="2">
    <source>
        <dbReference type="SAM" id="MobiDB-lite"/>
    </source>
</evidence>
<dbReference type="InterPro" id="IPR041920">
    <property type="entry name" value="ROS/MUCR_sf"/>
</dbReference>
<feature type="region of interest" description="Disordered" evidence="2">
    <location>
        <begin position="128"/>
        <end position="164"/>
    </location>
</feature>
<reference evidence="3 4" key="1">
    <citation type="submission" date="2017-04" db="EMBL/GenBank/DDBJ databases">
        <authorList>
            <person name="Afonso C.L."/>
            <person name="Miller P.J."/>
            <person name="Scott M.A."/>
            <person name="Spackman E."/>
            <person name="Goraichik I."/>
            <person name="Dimitrov K.M."/>
            <person name="Suarez D.L."/>
            <person name="Swayne D.E."/>
        </authorList>
    </citation>
    <scope>NUCLEOTIDE SEQUENCE [LARGE SCALE GENOMIC DNA]</scope>
    <source>
        <strain evidence="3 4">A2P</strain>
    </source>
</reference>
<dbReference type="Pfam" id="PF05443">
    <property type="entry name" value="ROS_MUCR"/>
    <property type="match status" value="1"/>
</dbReference>
<comment type="similarity">
    <text evidence="1">Belongs to the ros/MucR family.</text>
</comment>
<dbReference type="Gene3D" id="1.10.10.1550">
    <property type="entry name" value="ROS/MUCR transcriptional regulator protein"/>
    <property type="match status" value="1"/>
</dbReference>
<protein>
    <submittedName>
        <fullName evidence="3">Transcriptional regulator, MucR family</fullName>
    </submittedName>
</protein>
<organism evidence="3 4">
    <name type="scientific">Azospirillum oryzae</name>
    <dbReference type="NCBI Taxonomy" id="286727"/>
    <lineage>
        <taxon>Bacteria</taxon>
        <taxon>Pseudomonadati</taxon>
        <taxon>Pseudomonadota</taxon>
        <taxon>Alphaproteobacteria</taxon>
        <taxon>Rhodospirillales</taxon>
        <taxon>Azospirillaceae</taxon>
        <taxon>Azospirillum</taxon>
    </lineage>
</organism>
<name>A0A1X7HNT8_9PROT</name>
<dbReference type="RefSeq" id="WP_085091676.1">
    <property type="nucleotide sequence ID" value="NZ_FXAK01000009.1"/>
</dbReference>
<sequence>MSAHADQKELVALTAKITASYVRGQAIPAAALPELIQSVYGALNQAGQRKEIKEERQAPAVPIRRSVAPDAITCLECGKRNRMLKRHLGSEHDMTPDEYRAKWGLPSDYPMTAPNYAAQRSELAKAHGLGRLRTIQPNTERNEQPVVAAPQPSPAKKGRKKSAA</sequence>
<dbReference type="AlphaFoldDB" id="A0A1X7HNT8"/>
<dbReference type="GO" id="GO:0006355">
    <property type="term" value="P:regulation of DNA-templated transcription"/>
    <property type="evidence" value="ECO:0007669"/>
    <property type="project" value="InterPro"/>
</dbReference>
<proteinExistence type="inferred from homology"/>
<dbReference type="GO" id="GO:0003677">
    <property type="term" value="F:DNA binding"/>
    <property type="evidence" value="ECO:0007669"/>
    <property type="project" value="InterPro"/>
</dbReference>
<dbReference type="Proteomes" id="UP000192936">
    <property type="component" value="Unassembled WGS sequence"/>
</dbReference>
<dbReference type="OrthoDB" id="9809693at2"/>
<evidence type="ECO:0000256" key="1">
    <source>
        <dbReference type="ARBA" id="ARBA00007031"/>
    </source>
</evidence>
<evidence type="ECO:0000313" key="3">
    <source>
        <dbReference type="EMBL" id="SMF89947.1"/>
    </source>
</evidence>
<gene>
    <name evidence="3" type="ORF">SAMN02982917_6906</name>
</gene>
<dbReference type="EMBL" id="FXAK01000009">
    <property type="protein sequence ID" value="SMF89947.1"/>
    <property type="molecule type" value="Genomic_DNA"/>
</dbReference>
<accession>A0A1X7HNT8</accession>
<dbReference type="InterPro" id="IPR008807">
    <property type="entry name" value="ROS_MUCR"/>
</dbReference>
<evidence type="ECO:0000313" key="4">
    <source>
        <dbReference type="Proteomes" id="UP000192936"/>
    </source>
</evidence>
<dbReference type="STRING" id="286727.SAMN02982917_6906"/>
<dbReference type="GO" id="GO:0008270">
    <property type="term" value="F:zinc ion binding"/>
    <property type="evidence" value="ECO:0007669"/>
    <property type="project" value="InterPro"/>
</dbReference>